<proteinExistence type="predicted"/>
<dbReference type="AlphaFoldDB" id="A0A8B6X9E0"/>
<dbReference type="PANTHER" id="PTHR34309:SF10">
    <property type="entry name" value="SLR1406 PROTEIN"/>
    <property type="match status" value="1"/>
</dbReference>
<dbReference type="SUPFAM" id="SSF143744">
    <property type="entry name" value="GlcG-like"/>
    <property type="match status" value="1"/>
</dbReference>
<dbReference type="Pfam" id="PF03928">
    <property type="entry name" value="HbpS-like"/>
    <property type="match status" value="1"/>
</dbReference>
<dbReference type="Proteomes" id="UP000675920">
    <property type="component" value="Unplaced"/>
</dbReference>
<dbReference type="InterPro" id="IPR038084">
    <property type="entry name" value="PduO/GlcC-like_sf"/>
</dbReference>
<dbReference type="RefSeq" id="WP_051378657.1">
    <property type="nucleotide sequence ID" value="NZ_AXWS01000013.1"/>
</dbReference>
<reference evidence="2" key="1">
    <citation type="journal article" date="1996" name="J. Bacteriol.">
        <title>glc locus of Escherichia coli: characterization of genes encoding the subunits of glycolate oxidase and the glc regulator protein.</title>
        <authorList>
            <person name="Pellicer M.T."/>
            <person name="Badia J."/>
            <person name="Aguilar J."/>
            <person name="Baldoma L."/>
        </authorList>
    </citation>
    <scope>NUCLEOTIDE SEQUENCE</scope>
</reference>
<organism evidence="1 2">
    <name type="scientific">Derxia gummosa DSM 723</name>
    <dbReference type="NCBI Taxonomy" id="1121388"/>
    <lineage>
        <taxon>Bacteria</taxon>
        <taxon>Pseudomonadati</taxon>
        <taxon>Pseudomonadota</taxon>
        <taxon>Betaproteobacteria</taxon>
        <taxon>Burkholderiales</taxon>
        <taxon>Alcaligenaceae</taxon>
        <taxon>Derxia</taxon>
    </lineage>
</organism>
<dbReference type="InterPro" id="IPR005624">
    <property type="entry name" value="PduO/GlcC-like"/>
</dbReference>
<name>A0A8B6X9E0_9BURK</name>
<dbReference type="PANTHER" id="PTHR34309">
    <property type="entry name" value="SLR1406 PROTEIN"/>
    <property type="match status" value="1"/>
</dbReference>
<reference evidence="2" key="3">
    <citation type="submission" date="2025-08" db="UniProtKB">
        <authorList>
            <consortium name="RefSeq"/>
        </authorList>
    </citation>
    <scope>IDENTIFICATION</scope>
</reference>
<dbReference type="OrthoDB" id="70242at2"/>
<dbReference type="Gene3D" id="3.30.450.150">
    <property type="entry name" value="Haem-degrading domain"/>
    <property type="match status" value="1"/>
</dbReference>
<evidence type="ECO:0000313" key="2">
    <source>
        <dbReference type="RefSeq" id="WP_051378657.1"/>
    </source>
</evidence>
<reference evidence="2" key="2">
    <citation type="journal article" date="2009" name="J. Mol. Biol.">
        <title>The oligomeric assembly of the novel haem-degrading protein HbpS is essential for interaction with its cognate two-component sensor kinase.</title>
        <authorList>
            <person name="Ortiz de Orue Lucana D."/>
            <person name="Bogel G."/>
            <person name="Zou P."/>
            <person name="Groves M.R."/>
        </authorList>
    </citation>
    <scope>NUCLEOTIDE SEQUENCE</scope>
</reference>
<dbReference type="InterPro" id="IPR052517">
    <property type="entry name" value="GlcG_carb_metab_protein"/>
</dbReference>
<evidence type="ECO:0000313" key="1">
    <source>
        <dbReference type="Proteomes" id="UP000675920"/>
    </source>
</evidence>
<protein>
    <submittedName>
        <fullName evidence="2">GlcG/HbpS family heme-binding protein</fullName>
    </submittedName>
</protein>
<accession>A0A8B6X9E0</accession>
<sequence>MDASQAFATLRAARLGFAVAGWVLTAAAALPAGAQVLTSGVTLPLELAHTAAREAIRACEADGHRVSASVVDAAGVERAFLRGDHSTIHTRDTAFRKAYTAVTLGPIFGAATTGALAEKVGRTPTGPALASVPNVILLAGGVAIRRGEETLAALGVGGAPGGALDERCASAGVAAIQARVEALGRP</sequence>
<keyword evidence="1" id="KW-1185">Reference proteome</keyword>